<dbReference type="AlphaFoldDB" id="A0A1W9KY92"/>
<keyword evidence="5" id="KW-0812">Transmembrane</keyword>
<feature type="transmembrane region" description="Helical" evidence="5">
    <location>
        <begin position="198"/>
        <end position="218"/>
    </location>
</feature>
<comment type="caution">
    <text evidence="8">The sequence shown here is derived from an EMBL/GenBank/DDBJ whole genome shotgun (WGS) entry which is preliminary data.</text>
</comment>
<dbReference type="PRINTS" id="PR00260">
    <property type="entry name" value="CHEMTRNSDUCR"/>
</dbReference>
<keyword evidence="5" id="KW-1133">Transmembrane helix</keyword>
<keyword evidence="2" id="KW-0488">Methylation</keyword>
<evidence type="ECO:0000256" key="5">
    <source>
        <dbReference type="SAM" id="Phobius"/>
    </source>
</evidence>
<reference evidence="8 9" key="1">
    <citation type="submission" date="2017-01" db="EMBL/GenBank/DDBJ databases">
        <title>Novel large sulfur bacteria in the metagenomes of groundwater-fed chemosynthetic microbial mats in the Lake Huron basin.</title>
        <authorList>
            <person name="Sharrar A.M."/>
            <person name="Flood B.E."/>
            <person name="Bailey J.V."/>
            <person name="Jones D.S."/>
            <person name="Biddanda B."/>
            <person name="Ruberg S.A."/>
            <person name="Marcus D.N."/>
            <person name="Dick G.J."/>
        </authorList>
    </citation>
    <scope>NUCLEOTIDE SEQUENCE [LARGE SCALE GENOMIC DNA]</scope>
    <source>
        <strain evidence="8">A7</strain>
    </source>
</reference>
<accession>A0A1W9KY92</accession>
<dbReference type="GO" id="GO:0005886">
    <property type="term" value="C:plasma membrane"/>
    <property type="evidence" value="ECO:0007669"/>
    <property type="project" value="TreeGrafter"/>
</dbReference>
<evidence type="ECO:0000256" key="2">
    <source>
        <dbReference type="ARBA" id="ARBA00022481"/>
    </source>
</evidence>
<comment type="subcellular location">
    <subcellularLocation>
        <location evidence="1">Membrane</location>
    </subcellularLocation>
</comment>
<dbReference type="InterPro" id="IPR004090">
    <property type="entry name" value="Chemotax_Me-accpt_rcpt"/>
</dbReference>
<keyword evidence="4" id="KW-0807">Transducer</keyword>
<evidence type="ECO:0000259" key="7">
    <source>
        <dbReference type="PROSITE" id="PS50885"/>
    </source>
</evidence>
<evidence type="ECO:0000256" key="1">
    <source>
        <dbReference type="ARBA" id="ARBA00004370"/>
    </source>
</evidence>
<dbReference type="Pfam" id="PF00015">
    <property type="entry name" value="MCPsignal"/>
    <property type="match status" value="1"/>
</dbReference>
<dbReference type="GO" id="GO:0004888">
    <property type="term" value="F:transmembrane signaling receptor activity"/>
    <property type="evidence" value="ECO:0007669"/>
    <property type="project" value="InterPro"/>
</dbReference>
<dbReference type="GO" id="GO:0006935">
    <property type="term" value="P:chemotaxis"/>
    <property type="evidence" value="ECO:0007669"/>
    <property type="project" value="InterPro"/>
</dbReference>
<evidence type="ECO:0000256" key="3">
    <source>
        <dbReference type="ARBA" id="ARBA00029447"/>
    </source>
</evidence>
<dbReference type="InterPro" id="IPR004089">
    <property type="entry name" value="MCPsignal_dom"/>
</dbReference>
<dbReference type="PROSITE" id="PS50111">
    <property type="entry name" value="CHEMOTAXIS_TRANSDUC_2"/>
    <property type="match status" value="1"/>
</dbReference>
<dbReference type="SUPFAM" id="SSF58104">
    <property type="entry name" value="Methyl-accepting chemotaxis protein (MCP) signaling domain"/>
    <property type="match status" value="1"/>
</dbReference>
<dbReference type="Pfam" id="PF00672">
    <property type="entry name" value="HAMP"/>
    <property type="match status" value="1"/>
</dbReference>
<dbReference type="GO" id="GO:0007165">
    <property type="term" value="P:signal transduction"/>
    <property type="evidence" value="ECO:0007669"/>
    <property type="project" value="UniProtKB-KW"/>
</dbReference>
<organism evidence="8 9">
    <name type="scientific">Rhodoferax ferrireducens</name>
    <dbReference type="NCBI Taxonomy" id="192843"/>
    <lineage>
        <taxon>Bacteria</taxon>
        <taxon>Pseudomonadati</taxon>
        <taxon>Pseudomonadota</taxon>
        <taxon>Betaproteobacteria</taxon>
        <taxon>Burkholderiales</taxon>
        <taxon>Comamonadaceae</taxon>
        <taxon>Rhodoferax</taxon>
    </lineage>
</organism>
<evidence type="ECO:0008006" key="10">
    <source>
        <dbReference type="Google" id="ProtNLM"/>
    </source>
</evidence>
<feature type="domain" description="HAMP" evidence="7">
    <location>
        <begin position="220"/>
        <end position="264"/>
    </location>
</feature>
<evidence type="ECO:0000259" key="6">
    <source>
        <dbReference type="PROSITE" id="PS50111"/>
    </source>
</evidence>
<dbReference type="CDD" id="cd06225">
    <property type="entry name" value="HAMP"/>
    <property type="match status" value="1"/>
</dbReference>
<dbReference type="FunFam" id="1.10.287.950:FF:000001">
    <property type="entry name" value="Methyl-accepting chemotaxis sensory transducer"/>
    <property type="match status" value="1"/>
</dbReference>
<dbReference type="Gene3D" id="6.10.340.10">
    <property type="match status" value="1"/>
</dbReference>
<keyword evidence="5" id="KW-0472">Membrane</keyword>
<evidence type="ECO:0000313" key="9">
    <source>
        <dbReference type="Proteomes" id="UP000192505"/>
    </source>
</evidence>
<comment type="similarity">
    <text evidence="3">Belongs to the methyl-accepting chemotaxis (MCP) protein family.</text>
</comment>
<sequence>MSSKSGSLRLSHRMMLAFGLILLILLFLTGIAMQRVQTMSSALDAVAGTGAQRSQAVRGIERSVASYGTTLRMMAATMDNANAKGYTLLTDVFKSFSDSKAKARTMIADPAGLALLDEVEKRGAAMQELLAMAVKESGDRGLDAAGFNIRLLFTSDLSKWIQQLEAWTTSSERLTAWDEEQSRLTAQSSAGLGASTRWILLIGAVIALLLASSLGWWITHNVTQGVEQAVKAARRMADHDLSEPVQTQRRDEIGQLLLALEELRCKQGALAFDVVQSSRSILQGANEISQGSTQLGTRTEDAAATLQRAAEAMQTLVTSVEQTTASARNANQLADSARDDAAHGEQVVAGAVSIMADVNAASRQIADIIGLIDGVSFQTNILALNAAVEAARAGEQGRGFAVVATEVRQLASRSALAAKDIRTLIQDSQSKVEQGSQQVIFAGDSTHKISESIGQVSQMMGVIHHDTATQLQAITETREAMQGLEDVAQQNAAMAEEASAAAYSLTEQATRLLALVEKFKLEPENAPGMAH</sequence>
<dbReference type="EMBL" id="MTEI01000002">
    <property type="protein sequence ID" value="OQW89244.1"/>
    <property type="molecule type" value="Genomic_DNA"/>
</dbReference>
<evidence type="ECO:0000313" key="8">
    <source>
        <dbReference type="EMBL" id="OQW89244.1"/>
    </source>
</evidence>
<dbReference type="PROSITE" id="PS50885">
    <property type="entry name" value="HAMP"/>
    <property type="match status" value="1"/>
</dbReference>
<name>A0A1W9KY92_9BURK</name>
<dbReference type="InterPro" id="IPR003660">
    <property type="entry name" value="HAMP_dom"/>
</dbReference>
<dbReference type="Proteomes" id="UP000192505">
    <property type="component" value="Unassembled WGS sequence"/>
</dbReference>
<protein>
    <recommendedName>
        <fullName evidence="10">Methyl-accepting chemotaxis sensory transducer</fullName>
    </recommendedName>
</protein>
<dbReference type="SMART" id="SM00283">
    <property type="entry name" value="MA"/>
    <property type="match status" value="1"/>
</dbReference>
<feature type="domain" description="Methyl-accepting transducer" evidence="6">
    <location>
        <begin position="277"/>
        <end position="506"/>
    </location>
</feature>
<dbReference type="Gene3D" id="1.10.287.950">
    <property type="entry name" value="Methyl-accepting chemotaxis protein"/>
    <property type="match status" value="1"/>
</dbReference>
<gene>
    <name evidence="8" type="ORF">BWK72_04680</name>
</gene>
<dbReference type="PANTHER" id="PTHR43531:SF14">
    <property type="entry name" value="METHYL-ACCEPTING CHEMOTAXIS PROTEIN I-RELATED"/>
    <property type="match status" value="1"/>
</dbReference>
<dbReference type="InterPro" id="IPR051310">
    <property type="entry name" value="MCP_chemotaxis"/>
</dbReference>
<evidence type="ECO:0000256" key="4">
    <source>
        <dbReference type="PROSITE-ProRule" id="PRU00284"/>
    </source>
</evidence>
<proteinExistence type="inferred from homology"/>
<dbReference type="PANTHER" id="PTHR43531">
    <property type="entry name" value="PROTEIN ICFG"/>
    <property type="match status" value="1"/>
</dbReference>